<proteinExistence type="predicted"/>
<dbReference type="Proteomes" id="UP000320772">
    <property type="component" value="Unassembled WGS sequence"/>
</dbReference>
<dbReference type="AlphaFoldDB" id="A0A4Y3M911"/>
<reference evidence="1 2" key="1">
    <citation type="submission" date="2019-06" db="EMBL/GenBank/DDBJ databases">
        <title>Whole genome shotgun sequence of Gluconobacter roseus NBRC 3990.</title>
        <authorList>
            <person name="Hosoyama A."/>
            <person name="Uohara A."/>
            <person name="Ohji S."/>
            <person name="Ichikawa N."/>
        </authorList>
    </citation>
    <scope>NUCLEOTIDE SEQUENCE [LARGE SCALE GENOMIC DNA]</scope>
    <source>
        <strain evidence="1 2">NBRC 3990</strain>
    </source>
</reference>
<sequence length="124" mass="13873">MPASMTVFYRRNMIESAWRRRETGQGIVFPQKSNDRTILPAFAHYGCRDACDLGGEDKAMIGQHPGMQRAGLMLVVTEFWNSPYTIAQGNGLICQGVDMIPDISSVSYRHGGIPDVRHEFGILR</sequence>
<accession>A0A4Y3M911</accession>
<keyword evidence="2" id="KW-1185">Reference proteome</keyword>
<evidence type="ECO:0000313" key="2">
    <source>
        <dbReference type="Proteomes" id="UP000320772"/>
    </source>
</evidence>
<name>A0A4Y3M911_9PROT</name>
<gene>
    <name evidence="1" type="ORF">GRO01_26390</name>
</gene>
<evidence type="ECO:0000313" key="1">
    <source>
        <dbReference type="EMBL" id="GEB05063.1"/>
    </source>
</evidence>
<protein>
    <submittedName>
        <fullName evidence="1">Uncharacterized protein</fullName>
    </submittedName>
</protein>
<organism evidence="1 2">
    <name type="scientific">Gluconobacter roseus NBRC 3990</name>
    <dbReference type="NCBI Taxonomy" id="1307950"/>
    <lineage>
        <taxon>Bacteria</taxon>
        <taxon>Pseudomonadati</taxon>
        <taxon>Pseudomonadota</taxon>
        <taxon>Alphaproteobacteria</taxon>
        <taxon>Acetobacterales</taxon>
        <taxon>Acetobacteraceae</taxon>
        <taxon>Gluconobacter</taxon>
    </lineage>
</organism>
<dbReference type="EMBL" id="BJLY01000007">
    <property type="protein sequence ID" value="GEB05063.1"/>
    <property type="molecule type" value="Genomic_DNA"/>
</dbReference>
<comment type="caution">
    <text evidence="1">The sequence shown here is derived from an EMBL/GenBank/DDBJ whole genome shotgun (WGS) entry which is preliminary data.</text>
</comment>